<name>A0ABR4E5B5_9PEZI</name>
<protein>
    <recommendedName>
        <fullName evidence="1">Dienelactone hydrolase domain-containing protein</fullName>
    </recommendedName>
</protein>
<dbReference type="InterPro" id="IPR029058">
    <property type="entry name" value="AB_hydrolase_fold"/>
</dbReference>
<dbReference type="SUPFAM" id="SSF53474">
    <property type="entry name" value="alpha/beta-Hydrolases"/>
    <property type="match status" value="1"/>
</dbReference>
<proteinExistence type="predicted"/>
<feature type="domain" description="Dienelactone hydrolase" evidence="1">
    <location>
        <begin position="39"/>
        <end position="258"/>
    </location>
</feature>
<dbReference type="Pfam" id="PF01738">
    <property type="entry name" value="DLH"/>
    <property type="match status" value="1"/>
</dbReference>
<comment type="caution">
    <text evidence="2">The sequence shown here is derived from an EMBL/GenBank/DDBJ whole genome shotgun (WGS) entry which is preliminary data.</text>
</comment>
<dbReference type="PANTHER" id="PTHR17630">
    <property type="entry name" value="DIENELACTONE HYDROLASE"/>
    <property type="match status" value="1"/>
</dbReference>
<evidence type="ECO:0000313" key="3">
    <source>
        <dbReference type="Proteomes" id="UP001600888"/>
    </source>
</evidence>
<evidence type="ECO:0000259" key="1">
    <source>
        <dbReference type="Pfam" id="PF01738"/>
    </source>
</evidence>
<dbReference type="EMBL" id="JBAWTH010000097">
    <property type="protein sequence ID" value="KAL2277585.1"/>
    <property type="molecule type" value="Genomic_DNA"/>
</dbReference>
<dbReference type="PANTHER" id="PTHR17630:SF44">
    <property type="entry name" value="PROTEIN AIM2"/>
    <property type="match status" value="1"/>
</dbReference>
<dbReference type="InterPro" id="IPR002925">
    <property type="entry name" value="Dienelactn_hydro"/>
</dbReference>
<sequence>MAQATSDQGYLAKPPGDCCIAGSLHDGEPRGTYETLEGIETYVVHPPDGRSNGNIVLYFPDVWGFFKNGLLVMDGFADAGYLTIGLDYFRGDPVWKHRKDRHDTTTEPNFDYEAWKKKHQDFAAGAVPGWVDAVKAMYGSPGTKYSCVGYCFGAPYVCDQLAEGGICSAGAFAHPAFLKEHHFRNLKKPLFLSCSEVDHTFDTQSRRRALDMLMEDKKTYHLQLFSGVEHGFALRGNQNDPYERWVKEQSLRGIVDWFSFGSLVDHLPQVRE</sequence>
<evidence type="ECO:0000313" key="2">
    <source>
        <dbReference type="EMBL" id="KAL2277585.1"/>
    </source>
</evidence>
<organism evidence="2 3">
    <name type="scientific">Diaporthe vaccinii</name>
    <dbReference type="NCBI Taxonomy" id="105482"/>
    <lineage>
        <taxon>Eukaryota</taxon>
        <taxon>Fungi</taxon>
        <taxon>Dikarya</taxon>
        <taxon>Ascomycota</taxon>
        <taxon>Pezizomycotina</taxon>
        <taxon>Sordariomycetes</taxon>
        <taxon>Sordariomycetidae</taxon>
        <taxon>Diaporthales</taxon>
        <taxon>Diaporthaceae</taxon>
        <taxon>Diaporthe</taxon>
        <taxon>Diaporthe eres species complex</taxon>
    </lineage>
</organism>
<keyword evidence="3" id="KW-1185">Reference proteome</keyword>
<accession>A0ABR4E5B5</accession>
<gene>
    <name evidence="2" type="ORF">FJTKL_15334</name>
</gene>
<dbReference type="Gene3D" id="3.40.50.1820">
    <property type="entry name" value="alpha/beta hydrolase"/>
    <property type="match status" value="1"/>
</dbReference>
<dbReference type="Proteomes" id="UP001600888">
    <property type="component" value="Unassembled WGS sequence"/>
</dbReference>
<reference evidence="2 3" key="1">
    <citation type="submission" date="2024-03" db="EMBL/GenBank/DDBJ databases">
        <title>A high-quality draft genome sequence of Diaporthe vaccinii, a causative agent of upright dieback and viscid rot disease in cranberry plants.</title>
        <authorList>
            <person name="Sarrasin M."/>
            <person name="Lang B.F."/>
            <person name="Burger G."/>
        </authorList>
    </citation>
    <scope>NUCLEOTIDE SEQUENCE [LARGE SCALE GENOMIC DNA]</scope>
    <source>
        <strain evidence="2 3">IS7</strain>
    </source>
</reference>